<reference evidence="1" key="1">
    <citation type="submission" date="2018-02" db="EMBL/GenBank/DDBJ databases">
        <title>The genomes of Aspergillus section Nigri reveals drivers in fungal speciation.</title>
        <authorList>
            <consortium name="DOE Joint Genome Institute"/>
            <person name="Vesth T.C."/>
            <person name="Nybo J."/>
            <person name="Theobald S."/>
            <person name="Brandl J."/>
            <person name="Frisvad J.C."/>
            <person name="Nielsen K.F."/>
            <person name="Lyhne E.K."/>
            <person name="Kogle M.E."/>
            <person name="Kuo A."/>
            <person name="Riley R."/>
            <person name="Clum A."/>
            <person name="Nolan M."/>
            <person name="Lipzen A."/>
            <person name="Salamov A."/>
            <person name="Henrissat B."/>
            <person name="Wiebenga A."/>
            <person name="De vries R.P."/>
            <person name="Grigoriev I.V."/>
            <person name="Mortensen U.H."/>
            <person name="Andersen M.R."/>
            <person name="Baker S.E."/>
        </authorList>
    </citation>
    <scope>NUCLEOTIDE SEQUENCE</scope>
    <source>
        <strain evidence="1">CBS 621.78</strain>
    </source>
</reference>
<evidence type="ECO:0000313" key="2">
    <source>
        <dbReference type="Proteomes" id="UP000249057"/>
    </source>
</evidence>
<dbReference type="EMBL" id="KZ825336">
    <property type="protein sequence ID" value="RAH46602.1"/>
    <property type="molecule type" value="Genomic_DNA"/>
</dbReference>
<sequence>MWVFESGSAVEVVLLCWGRSSVPLQHFASTTFNPRKLTDNVERDKSILIHAHGIVKEWAFDYLAKEPAKKLVGQRFCILT</sequence>
<organism evidence="1 2">
    <name type="scientific">Aspergillus brunneoviolaceus CBS 621.78</name>
    <dbReference type="NCBI Taxonomy" id="1450534"/>
    <lineage>
        <taxon>Eukaryota</taxon>
        <taxon>Fungi</taxon>
        <taxon>Dikarya</taxon>
        <taxon>Ascomycota</taxon>
        <taxon>Pezizomycotina</taxon>
        <taxon>Eurotiomycetes</taxon>
        <taxon>Eurotiomycetidae</taxon>
        <taxon>Eurotiales</taxon>
        <taxon>Aspergillaceae</taxon>
        <taxon>Aspergillus</taxon>
        <taxon>Aspergillus subgen. Circumdati</taxon>
    </lineage>
</organism>
<name>A0ACD1GBG7_9EURO</name>
<dbReference type="Proteomes" id="UP000249057">
    <property type="component" value="Unassembled WGS sequence"/>
</dbReference>
<protein>
    <submittedName>
        <fullName evidence="1">Uncharacterized protein</fullName>
    </submittedName>
</protein>
<proteinExistence type="predicted"/>
<accession>A0ACD1GBG7</accession>
<evidence type="ECO:0000313" key="1">
    <source>
        <dbReference type="EMBL" id="RAH46602.1"/>
    </source>
</evidence>
<gene>
    <name evidence="1" type="ORF">BO95DRAFT_104367</name>
</gene>
<keyword evidence="2" id="KW-1185">Reference proteome</keyword>